<evidence type="ECO:0008006" key="4">
    <source>
        <dbReference type="Google" id="ProtNLM"/>
    </source>
</evidence>
<organism evidence="2 3">
    <name type="scientific">Streptomyces alboflavus</name>
    <dbReference type="NCBI Taxonomy" id="67267"/>
    <lineage>
        <taxon>Bacteria</taxon>
        <taxon>Bacillati</taxon>
        <taxon>Actinomycetota</taxon>
        <taxon>Actinomycetes</taxon>
        <taxon>Kitasatosporales</taxon>
        <taxon>Streptomycetaceae</taxon>
        <taxon>Streptomyces</taxon>
    </lineage>
</organism>
<dbReference type="RefSeq" id="WP_237307994.1">
    <property type="nucleotide sequence ID" value="NZ_CP023976.1"/>
</dbReference>
<dbReference type="KEGG" id="salf:SMD44_p10071"/>
<proteinExistence type="predicted"/>
<keyword evidence="3" id="KW-1185">Reference proteome</keyword>
<keyword evidence="2" id="KW-0614">Plasmid</keyword>
<evidence type="ECO:0000256" key="1">
    <source>
        <dbReference type="SAM" id="SignalP"/>
    </source>
</evidence>
<feature type="chain" id="PRO_5039728012" description="SH3b domain-containing protein" evidence="1">
    <location>
        <begin position="24"/>
        <end position="113"/>
    </location>
</feature>
<dbReference type="Gene3D" id="2.30.30.40">
    <property type="entry name" value="SH3 Domains"/>
    <property type="match status" value="1"/>
</dbReference>
<dbReference type="Proteomes" id="UP000195880">
    <property type="component" value="Plasmid pMDJK44.1"/>
</dbReference>
<reference evidence="2 3" key="1">
    <citation type="submission" date="2017-10" db="EMBL/GenBank/DDBJ databases">
        <title>Streptomyces alboflavus Genome sequencing and assembly.</title>
        <authorList>
            <person name="Wang Y."/>
            <person name="Du B."/>
            <person name="Ding Y."/>
            <person name="Liu H."/>
            <person name="Hou Q."/>
            <person name="Liu K."/>
            <person name="Wang C."/>
            <person name="Yao L."/>
        </authorList>
    </citation>
    <scope>NUCLEOTIDE SEQUENCE [LARGE SCALE GENOMIC DNA]</scope>
    <source>
        <strain evidence="2 3">MDJK44</strain>
        <plasmid evidence="3">Plasmid pmdjk44.1</plasmid>
    </source>
</reference>
<protein>
    <recommendedName>
        <fullName evidence="4">SH3b domain-containing protein</fullName>
    </recommendedName>
</protein>
<evidence type="ECO:0000313" key="3">
    <source>
        <dbReference type="Proteomes" id="UP000195880"/>
    </source>
</evidence>
<keyword evidence="1" id="KW-0732">Signal</keyword>
<feature type="signal peptide" evidence="1">
    <location>
        <begin position="1"/>
        <end position="23"/>
    </location>
</feature>
<geneLocation type="plasmid" evidence="3">
    <name>pmdjk44.1</name>
</geneLocation>
<dbReference type="AlphaFoldDB" id="A0A291W2Q2"/>
<name>A0A291W2Q2_9ACTN</name>
<evidence type="ECO:0000313" key="2">
    <source>
        <dbReference type="EMBL" id="ATM24570.1"/>
    </source>
</evidence>
<gene>
    <name evidence="2" type="ORF">SMD44_p10071</name>
</gene>
<dbReference type="EMBL" id="CP023976">
    <property type="protein sequence ID" value="ATM24570.1"/>
    <property type="molecule type" value="Genomic_DNA"/>
</dbReference>
<sequence length="113" mass="12286">MRTPARLVALTSAALLTTGGATLAVAPTASAVSMPSKCQYAWNTPHYAKTTAVVNLRTGPSTSYSSKGNLSKRTRFTHYCIAYPHGKNWAWGKVTSGPNKGKRGWVYYKYLTL</sequence>
<accession>A0A291W2Q2</accession>